<feature type="transmembrane region" description="Helical" evidence="10">
    <location>
        <begin position="354"/>
        <end position="375"/>
    </location>
</feature>
<evidence type="ECO:0000259" key="11">
    <source>
        <dbReference type="PROSITE" id="PS50262"/>
    </source>
</evidence>
<comment type="subcellular location">
    <subcellularLocation>
        <location evidence="1">Cell membrane</location>
        <topology evidence="1">Multi-pass membrane protein</topology>
    </subcellularLocation>
</comment>
<keyword evidence="4 10" id="KW-1133">Transmembrane helix</keyword>
<keyword evidence="5" id="KW-0297">G-protein coupled receptor</keyword>
<dbReference type="InterPro" id="IPR000276">
    <property type="entry name" value="GPCR_Rhodpsn"/>
</dbReference>
<dbReference type="GeneID" id="119720288"/>
<evidence type="ECO:0000256" key="5">
    <source>
        <dbReference type="ARBA" id="ARBA00023040"/>
    </source>
</evidence>
<dbReference type="Pfam" id="PF00001">
    <property type="entry name" value="7tm_1"/>
    <property type="match status" value="1"/>
</dbReference>
<sequence>MDINASVSNTTNSGLDELNDTMTTSGFEPPDTPNYGWVVFQFVFYVLVIVAGVLGNGLIIRVYSIKARSVKTTTAVLVMALALSDMAVCVFRFRNLGILRAHLTQEPISLAILYLEIPDKFVIATTVALTGLIAFDRYDCVCRPHNRLLAYKSALGAAVGCFAFSVLANAPLVVHILIPFFQPLLIALLTPTFQVLAFSVTFVLIVVCYSKVYRRIRQHVRVGVGSSEARPRVVLNGDKNMEPLKMAPALASALTSTYPTGDTRVTALSTSSAYGPSTSTYQTDAEPVRTCVSTSLTVPGVATDTKASASPGSPTKAHHHPSEGQSSHRAPPHPTRRPDGQRRRHSLQRKTTRMLFITSVVFILTWLPQGVYVGTQLVSGYTSGPPVSSDAVFNLKPLLFFNNVINPLIYGLANRRFREDCLDVLKKLKKCFCRI</sequence>
<proteinExistence type="predicted"/>
<dbReference type="EnsemblMetazoa" id="XM_038189930.1">
    <property type="protein sequence ID" value="XP_038045858.1"/>
    <property type="gene ID" value="LOC119720288"/>
</dbReference>
<dbReference type="Gene3D" id="1.20.1070.10">
    <property type="entry name" value="Rhodopsin 7-helix transmembrane proteins"/>
    <property type="match status" value="1"/>
</dbReference>
<dbReference type="PANTHER" id="PTHR24230">
    <property type="entry name" value="G-PROTEIN COUPLED RECEPTOR"/>
    <property type="match status" value="1"/>
</dbReference>
<evidence type="ECO:0000256" key="7">
    <source>
        <dbReference type="ARBA" id="ARBA00023170"/>
    </source>
</evidence>
<accession>A0A913Z210</accession>
<evidence type="ECO:0000256" key="10">
    <source>
        <dbReference type="SAM" id="Phobius"/>
    </source>
</evidence>
<feature type="transmembrane region" description="Helical" evidence="10">
    <location>
        <begin position="75"/>
        <end position="93"/>
    </location>
</feature>
<evidence type="ECO:0000256" key="2">
    <source>
        <dbReference type="ARBA" id="ARBA00022475"/>
    </source>
</evidence>
<name>A0A913Z210_PATMI</name>
<evidence type="ECO:0000256" key="4">
    <source>
        <dbReference type="ARBA" id="ARBA00022989"/>
    </source>
</evidence>
<feature type="transmembrane region" description="Helical" evidence="10">
    <location>
        <begin position="395"/>
        <end position="413"/>
    </location>
</feature>
<dbReference type="RefSeq" id="XP_038045858.1">
    <property type="nucleotide sequence ID" value="XM_038189930.1"/>
</dbReference>
<keyword evidence="3 10" id="KW-0812">Transmembrane</keyword>
<dbReference type="AlphaFoldDB" id="A0A913Z210"/>
<dbReference type="OMA" id="WLPQGVY"/>
<evidence type="ECO:0000313" key="13">
    <source>
        <dbReference type="Proteomes" id="UP000887568"/>
    </source>
</evidence>
<dbReference type="CDD" id="cd00637">
    <property type="entry name" value="7tm_classA_rhodopsin-like"/>
    <property type="match status" value="1"/>
</dbReference>
<dbReference type="PROSITE" id="PS50262">
    <property type="entry name" value="G_PROTEIN_RECEP_F1_2"/>
    <property type="match status" value="1"/>
</dbReference>
<evidence type="ECO:0000313" key="12">
    <source>
        <dbReference type="EnsemblMetazoa" id="XP_038045858.1"/>
    </source>
</evidence>
<evidence type="ECO:0000256" key="3">
    <source>
        <dbReference type="ARBA" id="ARBA00022692"/>
    </source>
</evidence>
<evidence type="ECO:0000256" key="8">
    <source>
        <dbReference type="ARBA" id="ARBA00023224"/>
    </source>
</evidence>
<dbReference type="InterPro" id="IPR017452">
    <property type="entry name" value="GPCR_Rhodpsn_7TM"/>
</dbReference>
<evidence type="ECO:0000256" key="6">
    <source>
        <dbReference type="ARBA" id="ARBA00023136"/>
    </source>
</evidence>
<feature type="region of interest" description="Disordered" evidence="9">
    <location>
        <begin position="302"/>
        <end position="348"/>
    </location>
</feature>
<dbReference type="OrthoDB" id="6109871at2759"/>
<dbReference type="GO" id="GO:0005886">
    <property type="term" value="C:plasma membrane"/>
    <property type="evidence" value="ECO:0007669"/>
    <property type="project" value="UniProtKB-SubCell"/>
</dbReference>
<dbReference type="Proteomes" id="UP000887568">
    <property type="component" value="Unplaced"/>
</dbReference>
<dbReference type="PRINTS" id="PR00237">
    <property type="entry name" value="GPCRRHODOPSN"/>
</dbReference>
<keyword evidence="2" id="KW-1003">Cell membrane</keyword>
<feature type="transmembrane region" description="Helical" evidence="10">
    <location>
        <begin position="155"/>
        <end position="178"/>
    </location>
</feature>
<keyword evidence="7" id="KW-0675">Receptor</keyword>
<evidence type="ECO:0000256" key="1">
    <source>
        <dbReference type="ARBA" id="ARBA00004651"/>
    </source>
</evidence>
<dbReference type="SMART" id="SM01381">
    <property type="entry name" value="7TM_GPCR_Srsx"/>
    <property type="match status" value="1"/>
</dbReference>
<feature type="domain" description="G-protein coupled receptors family 1 profile" evidence="11">
    <location>
        <begin position="55"/>
        <end position="410"/>
    </location>
</feature>
<dbReference type="SUPFAM" id="SSF81321">
    <property type="entry name" value="Family A G protein-coupled receptor-like"/>
    <property type="match status" value="1"/>
</dbReference>
<dbReference type="PANTHER" id="PTHR24230:SF0">
    <property type="entry name" value="G-PROTEIN COUPLED RECEPTORS FAMILY 1 PROFILE DOMAIN-CONTAINING PROTEIN"/>
    <property type="match status" value="1"/>
</dbReference>
<dbReference type="GO" id="GO:0007218">
    <property type="term" value="P:neuropeptide signaling pathway"/>
    <property type="evidence" value="ECO:0007669"/>
    <property type="project" value="TreeGrafter"/>
</dbReference>
<evidence type="ECO:0000256" key="9">
    <source>
        <dbReference type="SAM" id="MobiDB-lite"/>
    </source>
</evidence>
<reference evidence="12" key="1">
    <citation type="submission" date="2022-11" db="UniProtKB">
        <authorList>
            <consortium name="EnsemblMetazoa"/>
        </authorList>
    </citation>
    <scope>IDENTIFICATION</scope>
</reference>
<dbReference type="GO" id="GO:0008528">
    <property type="term" value="F:G protein-coupled peptide receptor activity"/>
    <property type="evidence" value="ECO:0007669"/>
    <property type="project" value="TreeGrafter"/>
</dbReference>
<keyword evidence="8" id="KW-0807">Transducer</keyword>
<protein>
    <recommendedName>
        <fullName evidence="11">G-protein coupled receptors family 1 profile domain-containing protein</fullName>
    </recommendedName>
</protein>
<keyword evidence="13" id="KW-1185">Reference proteome</keyword>
<feature type="transmembrane region" description="Helical" evidence="10">
    <location>
        <begin position="184"/>
        <end position="209"/>
    </location>
</feature>
<feature type="transmembrane region" description="Helical" evidence="10">
    <location>
        <begin position="42"/>
        <end position="63"/>
    </location>
</feature>
<keyword evidence="6 10" id="KW-0472">Membrane</keyword>
<feature type="transmembrane region" description="Helical" evidence="10">
    <location>
        <begin position="113"/>
        <end position="135"/>
    </location>
</feature>
<organism evidence="12 13">
    <name type="scientific">Patiria miniata</name>
    <name type="common">Bat star</name>
    <name type="synonym">Asterina miniata</name>
    <dbReference type="NCBI Taxonomy" id="46514"/>
    <lineage>
        <taxon>Eukaryota</taxon>
        <taxon>Metazoa</taxon>
        <taxon>Echinodermata</taxon>
        <taxon>Eleutherozoa</taxon>
        <taxon>Asterozoa</taxon>
        <taxon>Asteroidea</taxon>
        <taxon>Valvatacea</taxon>
        <taxon>Valvatida</taxon>
        <taxon>Asterinidae</taxon>
        <taxon>Patiria</taxon>
    </lineage>
</organism>